<evidence type="ECO:0000313" key="4">
    <source>
        <dbReference type="Proteomes" id="UP001595697"/>
    </source>
</evidence>
<dbReference type="RefSeq" id="WP_247262305.1">
    <property type="nucleotide sequence ID" value="NZ_JALJQZ010000044.1"/>
</dbReference>
<dbReference type="Pfam" id="PF14317">
    <property type="entry name" value="YcxB"/>
    <property type="match status" value="1"/>
</dbReference>
<comment type="caution">
    <text evidence="3">The sequence shown here is derived from an EMBL/GenBank/DDBJ whole genome shotgun (WGS) entry which is preliminary data.</text>
</comment>
<protein>
    <submittedName>
        <fullName evidence="3">YcxB family protein</fullName>
    </submittedName>
</protein>
<organism evidence="3 4">
    <name type="scientific">Rhizobium lemnae</name>
    <dbReference type="NCBI Taxonomy" id="1214924"/>
    <lineage>
        <taxon>Bacteria</taxon>
        <taxon>Pseudomonadati</taxon>
        <taxon>Pseudomonadota</taxon>
        <taxon>Alphaproteobacteria</taxon>
        <taxon>Hyphomicrobiales</taxon>
        <taxon>Rhizobiaceae</taxon>
        <taxon>Rhizobium/Agrobacterium group</taxon>
        <taxon>Rhizobium</taxon>
    </lineage>
</organism>
<name>A0ABV8EDT1_9HYPH</name>
<accession>A0ABV8EDT1</accession>
<keyword evidence="1" id="KW-1133">Transmembrane helix</keyword>
<keyword evidence="1" id="KW-0472">Membrane</keyword>
<feature type="transmembrane region" description="Helical" evidence="1">
    <location>
        <begin position="35"/>
        <end position="56"/>
    </location>
</feature>
<feature type="domain" description="YcxB-like C-terminal" evidence="2">
    <location>
        <begin position="107"/>
        <end position="153"/>
    </location>
</feature>
<dbReference type="Proteomes" id="UP001595697">
    <property type="component" value="Unassembled WGS sequence"/>
</dbReference>
<evidence type="ECO:0000256" key="1">
    <source>
        <dbReference type="SAM" id="Phobius"/>
    </source>
</evidence>
<proteinExistence type="predicted"/>
<evidence type="ECO:0000259" key="2">
    <source>
        <dbReference type="Pfam" id="PF14317"/>
    </source>
</evidence>
<feature type="transmembrane region" description="Helical" evidence="1">
    <location>
        <begin position="62"/>
        <end position="83"/>
    </location>
</feature>
<dbReference type="EMBL" id="JBHSBD010000088">
    <property type="protein sequence ID" value="MFC3970024.1"/>
    <property type="molecule type" value="Genomic_DNA"/>
</dbReference>
<keyword evidence="1" id="KW-0812">Transmembrane</keyword>
<sequence length="153" mass="17447">MKDTKRSVTLTLTADDYVAANKLFILKHATSRGTLIWWLLFVALLFLGSIFVPALSPRNAPFGVLFCVGGAIVIVLPFFQYFFGASIFARKAYAAQKTLQHPMTVEWSEEGLRSTAQQGDWNIPWDDYLKWAEDDKVLLLYQGPRVFNMIPRR</sequence>
<dbReference type="InterPro" id="IPR025588">
    <property type="entry name" value="YcxB-like_C"/>
</dbReference>
<reference evidence="4" key="1">
    <citation type="journal article" date="2019" name="Int. J. Syst. Evol. Microbiol.">
        <title>The Global Catalogue of Microorganisms (GCM) 10K type strain sequencing project: providing services to taxonomists for standard genome sequencing and annotation.</title>
        <authorList>
            <consortium name="The Broad Institute Genomics Platform"/>
            <consortium name="The Broad Institute Genome Sequencing Center for Infectious Disease"/>
            <person name="Wu L."/>
            <person name="Ma J."/>
        </authorList>
    </citation>
    <scope>NUCLEOTIDE SEQUENCE [LARGE SCALE GENOMIC DNA]</scope>
    <source>
        <strain evidence="4">TBRC 5781</strain>
    </source>
</reference>
<gene>
    <name evidence="3" type="ORF">ACFOVS_18185</name>
</gene>
<evidence type="ECO:0000313" key="3">
    <source>
        <dbReference type="EMBL" id="MFC3970024.1"/>
    </source>
</evidence>
<keyword evidence="4" id="KW-1185">Reference proteome</keyword>